<reference evidence="13 14" key="1">
    <citation type="journal article" date="2016" name="Mol. Biol. Evol.">
        <title>Comparative Genomics of Early-Diverging Mushroom-Forming Fungi Provides Insights into the Origins of Lignocellulose Decay Capabilities.</title>
        <authorList>
            <person name="Nagy L.G."/>
            <person name="Riley R."/>
            <person name="Tritt A."/>
            <person name="Adam C."/>
            <person name="Daum C."/>
            <person name="Floudas D."/>
            <person name="Sun H."/>
            <person name="Yadav J.S."/>
            <person name="Pangilinan J."/>
            <person name="Larsson K.H."/>
            <person name="Matsuura K."/>
            <person name="Barry K."/>
            <person name="Labutti K."/>
            <person name="Kuo R."/>
            <person name="Ohm R.A."/>
            <person name="Bhattacharya S.S."/>
            <person name="Shirouzu T."/>
            <person name="Yoshinaga Y."/>
            <person name="Martin F.M."/>
            <person name="Grigoriev I.V."/>
            <person name="Hibbett D.S."/>
        </authorList>
    </citation>
    <scope>NUCLEOTIDE SEQUENCE [LARGE SCALE GENOMIC DNA]</scope>
    <source>
        <strain evidence="13 14">HHB12733</strain>
    </source>
</reference>
<evidence type="ECO:0000256" key="8">
    <source>
        <dbReference type="ARBA" id="ARBA00023315"/>
    </source>
</evidence>
<dbReference type="PANTHER" id="PTHR12246">
    <property type="entry name" value="PALMITOYLTRANSFERASE ZDHHC16"/>
    <property type="match status" value="1"/>
</dbReference>
<feature type="transmembrane region" description="Helical" evidence="10">
    <location>
        <begin position="57"/>
        <end position="78"/>
    </location>
</feature>
<keyword evidence="5 10" id="KW-0472">Membrane</keyword>
<gene>
    <name evidence="13" type="ORF">CALCODRAFT_54910</name>
</gene>
<feature type="transmembrane region" description="Helical" evidence="10">
    <location>
        <begin position="20"/>
        <end position="51"/>
    </location>
</feature>
<evidence type="ECO:0000256" key="10">
    <source>
        <dbReference type="RuleBase" id="RU079119"/>
    </source>
</evidence>
<evidence type="ECO:0000256" key="3">
    <source>
        <dbReference type="ARBA" id="ARBA00022692"/>
    </source>
</evidence>
<evidence type="ECO:0000256" key="4">
    <source>
        <dbReference type="ARBA" id="ARBA00022989"/>
    </source>
</evidence>
<dbReference type="GO" id="GO:0019706">
    <property type="term" value="F:protein-cysteine S-palmitoyltransferase activity"/>
    <property type="evidence" value="ECO:0007669"/>
    <property type="project" value="UniProtKB-EC"/>
</dbReference>
<evidence type="ECO:0000256" key="1">
    <source>
        <dbReference type="ARBA" id="ARBA00004141"/>
    </source>
</evidence>
<dbReference type="InterPro" id="IPR001594">
    <property type="entry name" value="Palmitoyltrfase_DHHC"/>
</dbReference>
<dbReference type="Pfam" id="PF01529">
    <property type="entry name" value="DHHC"/>
    <property type="match status" value="1"/>
</dbReference>
<dbReference type="PROSITE" id="PS50216">
    <property type="entry name" value="DHHC"/>
    <property type="match status" value="1"/>
</dbReference>
<evidence type="ECO:0000259" key="12">
    <source>
        <dbReference type="Pfam" id="PF01529"/>
    </source>
</evidence>
<feature type="transmembrane region" description="Helical" evidence="10">
    <location>
        <begin position="201"/>
        <end position="223"/>
    </location>
</feature>
<feature type="domain" description="Palmitoyltransferase DHHC" evidence="12">
    <location>
        <begin position="156"/>
        <end position="278"/>
    </location>
</feature>
<organism evidence="13 14">
    <name type="scientific">Calocera cornea HHB12733</name>
    <dbReference type="NCBI Taxonomy" id="1353952"/>
    <lineage>
        <taxon>Eukaryota</taxon>
        <taxon>Fungi</taxon>
        <taxon>Dikarya</taxon>
        <taxon>Basidiomycota</taxon>
        <taxon>Agaricomycotina</taxon>
        <taxon>Dacrymycetes</taxon>
        <taxon>Dacrymycetales</taxon>
        <taxon>Dacrymycetaceae</taxon>
        <taxon>Calocera</taxon>
    </lineage>
</organism>
<dbReference type="EC" id="2.3.1.225" evidence="10"/>
<evidence type="ECO:0000256" key="9">
    <source>
        <dbReference type="ARBA" id="ARBA00048048"/>
    </source>
</evidence>
<dbReference type="InterPro" id="IPR039859">
    <property type="entry name" value="PFA4/ZDH16/20/ERF2-like"/>
</dbReference>
<keyword evidence="4 10" id="KW-1133">Transmembrane helix</keyword>
<keyword evidence="14" id="KW-1185">Reference proteome</keyword>
<accession>A0A165DQ63</accession>
<comment type="domain">
    <text evidence="10">The DHHC domain is required for palmitoyltransferase activity.</text>
</comment>
<comment type="subcellular location">
    <subcellularLocation>
        <location evidence="1">Membrane</location>
        <topology evidence="1">Multi-pass membrane protein</topology>
    </subcellularLocation>
</comment>
<keyword evidence="8 10" id="KW-0012">Acyltransferase</keyword>
<dbReference type="EMBL" id="KV424041">
    <property type="protein sequence ID" value="KZT53292.1"/>
    <property type="molecule type" value="Genomic_DNA"/>
</dbReference>
<protein>
    <recommendedName>
        <fullName evidence="10">Palmitoyltransferase</fullName>
        <ecNumber evidence="10">2.3.1.225</ecNumber>
    </recommendedName>
</protein>
<evidence type="ECO:0000256" key="2">
    <source>
        <dbReference type="ARBA" id="ARBA00022679"/>
    </source>
</evidence>
<comment type="catalytic activity">
    <reaction evidence="9 10">
        <text>L-cysteinyl-[protein] + hexadecanoyl-CoA = S-hexadecanoyl-L-cysteinyl-[protein] + CoA</text>
        <dbReference type="Rhea" id="RHEA:36683"/>
        <dbReference type="Rhea" id="RHEA-COMP:10131"/>
        <dbReference type="Rhea" id="RHEA-COMP:11032"/>
        <dbReference type="ChEBI" id="CHEBI:29950"/>
        <dbReference type="ChEBI" id="CHEBI:57287"/>
        <dbReference type="ChEBI" id="CHEBI:57379"/>
        <dbReference type="ChEBI" id="CHEBI:74151"/>
        <dbReference type="EC" id="2.3.1.225"/>
    </reaction>
</comment>
<dbReference type="GO" id="GO:0016020">
    <property type="term" value="C:membrane"/>
    <property type="evidence" value="ECO:0007669"/>
    <property type="project" value="UniProtKB-SubCell"/>
</dbReference>
<dbReference type="STRING" id="1353952.A0A165DQ63"/>
<feature type="transmembrane region" description="Helical" evidence="10">
    <location>
        <begin position="243"/>
        <end position="262"/>
    </location>
</feature>
<evidence type="ECO:0000256" key="7">
    <source>
        <dbReference type="ARBA" id="ARBA00023288"/>
    </source>
</evidence>
<comment type="similarity">
    <text evidence="10">Belongs to the DHHC palmitoyltransferase family.</text>
</comment>
<evidence type="ECO:0000256" key="11">
    <source>
        <dbReference type="SAM" id="MobiDB-lite"/>
    </source>
</evidence>
<evidence type="ECO:0000256" key="6">
    <source>
        <dbReference type="ARBA" id="ARBA00023139"/>
    </source>
</evidence>
<keyword evidence="3 10" id="KW-0812">Transmembrane</keyword>
<keyword evidence="6" id="KW-0564">Palmitate</keyword>
<evidence type="ECO:0000313" key="14">
    <source>
        <dbReference type="Proteomes" id="UP000076842"/>
    </source>
</evidence>
<proteinExistence type="inferred from homology"/>
<keyword evidence="2 10" id="KW-0808">Transferase</keyword>
<keyword evidence="7" id="KW-0449">Lipoprotein</keyword>
<dbReference type="OrthoDB" id="9909019at2759"/>
<dbReference type="AlphaFoldDB" id="A0A165DQ63"/>
<feature type="region of interest" description="Disordered" evidence="11">
    <location>
        <begin position="111"/>
        <end position="148"/>
    </location>
</feature>
<evidence type="ECO:0000256" key="5">
    <source>
        <dbReference type="ARBA" id="ARBA00023136"/>
    </source>
</evidence>
<dbReference type="InParanoid" id="A0A165DQ63"/>
<name>A0A165DQ63_9BASI</name>
<sequence length="358" mass="41117">MSLRVASTLVFRCFKRVEHFGDWLTGAAGPVFIAFAWLLMGGGAIVFFGVVAPRLPLWLITVPFCLLVAANLFGHYYLACTVSPGFADDRAPLDTSGWWWAPRRERRLGRAPREGYGNARGGAGKDGDGVDEVGGGGGEVTAEEGQSERLLRGKPRERRCKKCGGMRPERAHHCRVCRRDILKYDHHWINQCVGLRNERHFVLFMAYFVLACACFCTFGYPYFFLSLDFFEDWPYWPGRTPFILIYILAGVLSVAVLIMLLWHLRLVMLGETTVENYDNDAYRRLTKERGTRFVNCFDLGWKRNLWMFFNLDEYPIYAIMLPLRVVPYTNGRTWEKADGYDRHGGLDELDEMTDEEEL</sequence>
<dbReference type="Proteomes" id="UP000076842">
    <property type="component" value="Unassembled WGS sequence"/>
</dbReference>
<evidence type="ECO:0000313" key="13">
    <source>
        <dbReference type="EMBL" id="KZT53292.1"/>
    </source>
</evidence>